<sequence length="193" mass="20969">MDPSLDAWSTSVFWASGALPRLNARIQTGPASARGFRLDRLRCQKSLLLGPEGGTLMLTGNGETVTLGCEGEVEALLSPGAAFVLWVPGPQDLDGAIAALDDFRTLLGPGMQEPLPRSKQLQSYLIALDAERAGASYRDIAILLYGEEAAAKHWRNPARHMKDAVRYAVRRGWALMEGGYRRLLLKPQWAGPA</sequence>
<dbReference type="eggNOG" id="COG5419">
    <property type="taxonomic scope" value="Bacteria"/>
</dbReference>
<reference evidence="3 5" key="1">
    <citation type="submission" date="2006-04" db="EMBL/GenBank/DDBJ databases">
        <authorList>
            <person name="Nierman W.C."/>
        </authorList>
    </citation>
    <scope>NUCLEOTIDE SEQUENCE [LARGE SCALE GENOMIC DNA]</scope>
    <source>
        <strain evidence="3 5">DW4/3-1</strain>
    </source>
</reference>
<evidence type="ECO:0000313" key="3">
    <source>
        <dbReference type="EMBL" id="EAU64617.1"/>
    </source>
</evidence>
<evidence type="ECO:0000259" key="1">
    <source>
        <dbReference type="Pfam" id="PF10074"/>
    </source>
</evidence>
<gene>
    <name evidence="2" type="ordered locus">STAUR_3142</name>
    <name evidence="3" type="ORF">STIAU_4468</name>
</gene>
<dbReference type="Proteomes" id="UP000032702">
    <property type="component" value="Unassembled WGS sequence"/>
</dbReference>
<reference evidence="2 4" key="2">
    <citation type="journal article" date="2011" name="Mol. Biol. Evol.">
        <title>Comparative genomic analysis of fruiting body formation in Myxococcales.</title>
        <authorList>
            <person name="Huntley S."/>
            <person name="Hamann N."/>
            <person name="Wegener-Feldbrugge S."/>
            <person name="Treuner-Lange A."/>
            <person name="Kube M."/>
            <person name="Reinhardt R."/>
            <person name="Klages S."/>
            <person name="Muller R."/>
            <person name="Ronning C.M."/>
            <person name="Nierman W.C."/>
            <person name="Sogaard-Andersen L."/>
        </authorList>
    </citation>
    <scope>NUCLEOTIDE SEQUENCE [LARGE SCALE GENOMIC DNA]</scope>
    <source>
        <strain evidence="2 4">DW4/3-1</strain>
    </source>
</reference>
<evidence type="ECO:0000313" key="5">
    <source>
        <dbReference type="Proteomes" id="UP000032702"/>
    </source>
</evidence>
<dbReference type="AlphaFoldDB" id="Q08VT8"/>
<dbReference type="InterPro" id="IPR018754">
    <property type="entry name" value="RovC-like_DNA-bd"/>
</dbReference>
<keyword evidence="4" id="KW-1185">Reference proteome</keyword>
<evidence type="ECO:0000313" key="2">
    <source>
        <dbReference type="EMBL" id="ADO70934.1"/>
    </source>
</evidence>
<dbReference type="EMBL" id="AAMD01000110">
    <property type="protein sequence ID" value="EAU64617.1"/>
    <property type="molecule type" value="Genomic_DNA"/>
</dbReference>
<dbReference type="OrthoDB" id="9800831at2"/>
<organism evidence="3 5">
    <name type="scientific">Stigmatella aurantiaca (strain DW4/3-1)</name>
    <dbReference type="NCBI Taxonomy" id="378806"/>
    <lineage>
        <taxon>Bacteria</taxon>
        <taxon>Pseudomonadati</taxon>
        <taxon>Myxococcota</taxon>
        <taxon>Myxococcia</taxon>
        <taxon>Myxococcales</taxon>
        <taxon>Cystobacterineae</taxon>
        <taxon>Archangiaceae</taxon>
        <taxon>Stigmatella</taxon>
    </lineage>
</organism>
<evidence type="ECO:0000313" key="4">
    <source>
        <dbReference type="Proteomes" id="UP000001351"/>
    </source>
</evidence>
<feature type="domain" description="T6SS Transcription factor RovC-like DNA binding" evidence="1">
    <location>
        <begin position="96"/>
        <end position="184"/>
    </location>
</feature>
<dbReference type="HOGENOM" id="CLU_1407993_0_0_7"/>
<name>Q08VT8_STIAD</name>
<dbReference type="RefSeq" id="WP_002616352.1">
    <property type="nucleotide sequence ID" value="NC_014623.1"/>
</dbReference>
<proteinExistence type="predicted"/>
<protein>
    <recommendedName>
        <fullName evidence="1">T6SS Transcription factor RovC-like DNA binding domain-containing protein</fullName>
    </recommendedName>
</protein>
<dbReference type="Proteomes" id="UP000001351">
    <property type="component" value="Chromosome"/>
</dbReference>
<dbReference type="Pfam" id="PF10074">
    <property type="entry name" value="RovC_DNA-bd"/>
    <property type="match status" value="1"/>
</dbReference>
<dbReference type="EMBL" id="CP002271">
    <property type="protein sequence ID" value="ADO70934.1"/>
    <property type="molecule type" value="Genomic_DNA"/>
</dbReference>
<dbReference type="STRING" id="378806.STAUR_3142"/>
<accession>Q08VT8</accession>
<dbReference type="KEGG" id="sur:STAUR_3142"/>
<dbReference type="PATRIC" id="fig|378806.16.peg.3589"/>